<accession>A0A2M7T565</accession>
<name>A0A2M7T565_9ACTN</name>
<feature type="compositionally biased region" description="Basic and acidic residues" evidence="1">
    <location>
        <begin position="30"/>
        <end position="46"/>
    </location>
</feature>
<feature type="compositionally biased region" description="Low complexity" evidence="1">
    <location>
        <begin position="16"/>
        <end position="26"/>
    </location>
</feature>
<proteinExistence type="predicted"/>
<protein>
    <submittedName>
        <fullName evidence="2">Uncharacterized protein</fullName>
    </submittedName>
</protein>
<gene>
    <name evidence="2" type="ORF">COY37_11130</name>
</gene>
<feature type="region of interest" description="Disordered" evidence="1">
    <location>
        <begin position="1"/>
        <end position="46"/>
    </location>
</feature>
<evidence type="ECO:0000313" key="3">
    <source>
        <dbReference type="Proteomes" id="UP000230956"/>
    </source>
</evidence>
<organism evidence="2 3">
    <name type="scientific">Candidatus Aquicultor secundus</name>
    <dbReference type="NCBI Taxonomy" id="1973895"/>
    <lineage>
        <taxon>Bacteria</taxon>
        <taxon>Bacillati</taxon>
        <taxon>Actinomycetota</taxon>
        <taxon>Candidatus Aquicultoria</taxon>
        <taxon>Candidatus Aquicultorales</taxon>
        <taxon>Candidatus Aquicultoraceae</taxon>
        <taxon>Candidatus Aquicultor</taxon>
    </lineage>
</organism>
<comment type="caution">
    <text evidence="2">The sequence shown here is derived from an EMBL/GenBank/DDBJ whole genome shotgun (WGS) entry which is preliminary data.</text>
</comment>
<sequence length="78" mass="9035">MENHKAKTQDTDAADTDTANINDTKNGANEVEKQKKADDLLTEQKRKDLLLEQERMRKWIEEDEPPPVKMSCKLSQHI</sequence>
<dbReference type="Proteomes" id="UP000230956">
    <property type="component" value="Unassembled WGS sequence"/>
</dbReference>
<dbReference type="RefSeq" id="WP_286977579.1">
    <property type="nucleotide sequence ID" value="NZ_PFNG01000257.1"/>
</dbReference>
<evidence type="ECO:0000256" key="1">
    <source>
        <dbReference type="SAM" id="MobiDB-lite"/>
    </source>
</evidence>
<feature type="non-terminal residue" evidence="2">
    <location>
        <position position="78"/>
    </location>
</feature>
<dbReference type="AlphaFoldDB" id="A0A2M7T565"/>
<reference evidence="3" key="1">
    <citation type="submission" date="2017-09" db="EMBL/GenBank/DDBJ databases">
        <title>Depth-based differentiation of microbial function through sediment-hosted aquifers and enrichment of novel symbionts in the deep terrestrial subsurface.</title>
        <authorList>
            <person name="Probst A.J."/>
            <person name="Ladd B."/>
            <person name="Jarett J.K."/>
            <person name="Geller-Mcgrath D.E."/>
            <person name="Sieber C.M.K."/>
            <person name="Emerson J.B."/>
            <person name="Anantharaman K."/>
            <person name="Thomas B.C."/>
            <person name="Malmstrom R."/>
            <person name="Stieglmeier M."/>
            <person name="Klingl A."/>
            <person name="Woyke T."/>
            <person name="Ryan C.M."/>
            <person name="Banfield J.F."/>
        </authorList>
    </citation>
    <scope>NUCLEOTIDE SEQUENCE [LARGE SCALE GENOMIC DNA]</scope>
</reference>
<evidence type="ECO:0000313" key="2">
    <source>
        <dbReference type="EMBL" id="PIZ34944.1"/>
    </source>
</evidence>
<dbReference type="EMBL" id="PFNG01000257">
    <property type="protein sequence ID" value="PIZ34944.1"/>
    <property type="molecule type" value="Genomic_DNA"/>
</dbReference>
<feature type="compositionally biased region" description="Basic and acidic residues" evidence="1">
    <location>
        <begin position="1"/>
        <end position="10"/>
    </location>
</feature>